<organism evidence="2">
    <name type="scientific">Siphoviridae sp. ctWWc42</name>
    <dbReference type="NCBI Taxonomy" id="2826361"/>
    <lineage>
        <taxon>Viruses</taxon>
        <taxon>Duplodnaviria</taxon>
        <taxon>Heunggongvirae</taxon>
        <taxon>Uroviricota</taxon>
        <taxon>Caudoviricetes</taxon>
    </lineage>
</organism>
<accession>A0A8S5R2F3</accession>
<evidence type="ECO:0000313" key="2">
    <source>
        <dbReference type="EMBL" id="DAE25267.1"/>
    </source>
</evidence>
<proteinExistence type="predicted"/>
<sequence length="145" mass="16771">MEYYPACLCHHGVKGMKWGVRRKLKNKVRLVKRKLTSKTINRNAKKTKSTKKVSTAQSLVSEDHKKGHLSKPVNQMTNAELKAMVDRLTLENSYNEQRNKQRGKDATDRAIETLTKLSNAANVLDNLYTKGSKYYKQYQEKNQKK</sequence>
<name>A0A8S5R2F3_9CAUD</name>
<dbReference type="Pfam" id="PF23847">
    <property type="entry name" value="DUF7211"/>
    <property type="match status" value="1"/>
</dbReference>
<feature type="region of interest" description="Disordered" evidence="1">
    <location>
        <begin position="43"/>
        <end position="70"/>
    </location>
</feature>
<dbReference type="EMBL" id="BK015795">
    <property type="protein sequence ID" value="DAE25267.1"/>
    <property type="molecule type" value="Genomic_DNA"/>
</dbReference>
<evidence type="ECO:0000256" key="1">
    <source>
        <dbReference type="SAM" id="MobiDB-lite"/>
    </source>
</evidence>
<reference evidence="2" key="1">
    <citation type="journal article" date="2021" name="Proc. Natl. Acad. Sci. U.S.A.">
        <title>A Catalog of Tens of Thousands of Viruses from Human Metagenomes Reveals Hidden Associations with Chronic Diseases.</title>
        <authorList>
            <person name="Tisza M.J."/>
            <person name="Buck C.B."/>
        </authorList>
    </citation>
    <scope>NUCLEOTIDE SEQUENCE</scope>
    <source>
        <strain evidence="2">CtWWc42</strain>
    </source>
</reference>
<protein>
    <submittedName>
        <fullName evidence="2">Uncharacterized protein</fullName>
    </submittedName>
</protein>
<dbReference type="InterPro" id="IPR055635">
    <property type="entry name" value="DUF7211"/>
</dbReference>